<comment type="caution">
    <text evidence="1">The sequence shown here is derived from an EMBL/GenBank/DDBJ whole genome shotgun (WGS) entry which is preliminary data.</text>
</comment>
<protein>
    <submittedName>
        <fullName evidence="1">Uncharacterized protein</fullName>
    </submittedName>
</protein>
<reference evidence="1" key="2">
    <citation type="journal article" date="2022" name="New Phytol.">
        <title>Evolutionary transition to the ectomycorrhizal habit in the genomes of a hyperdiverse lineage of mushroom-forming fungi.</title>
        <authorList>
            <person name="Looney B."/>
            <person name="Miyauchi S."/>
            <person name="Morin E."/>
            <person name="Drula E."/>
            <person name="Courty P.E."/>
            <person name="Kohler A."/>
            <person name="Kuo A."/>
            <person name="LaButti K."/>
            <person name="Pangilinan J."/>
            <person name="Lipzen A."/>
            <person name="Riley R."/>
            <person name="Andreopoulos W."/>
            <person name="He G."/>
            <person name="Johnson J."/>
            <person name="Nolan M."/>
            <person name="Tritt A."/>
            <person name="Barry K.W."/>
            <person name="Grigoriev I.V."/>
            <person name="Nagy L.G."/>
            <person name="Hibbett D."/>
            <person name="Henrissat B."/>
            <person name="Matheny P.B."/>
            <person name="Labbe J."/>
            <person name="Martin F.M."/>
        </authorList>
    </citation>
    <scope>NUCLEOTIDE SEQUENCE</scope>
    <source>
        <strain evidence="1">FP105234-sp</strain>
    </source>
</reference>
<accession>A0ACB8RC70</accession>
<organism evidence="1 2">
    <name type="scientific">Auriscalpium vulgare</name>
    <dbReference type="NCBI Taxonomy" id="40419"/>
    <lineage>
        <taxon>Eukaryota</taxon>
        <taxon>Fungi</taxon>
        <taxon>Dikarya</taxon>
        <taxon>Basidiomycota</taxon>
        <taxon>Agaricomycotina</taxon>
        <taxon>Agaricomycetes</taxon>
        <taxon>Russulales</taxon>
        <taxon>Auriscalpiaceae</taxon>
        <taxon>Auriscalpium</taxon>
    </lineage>
</organism>
<gene>
    <name evidence="1" type="ORF">FA95DRAFT_656569</name>
</gene>
<sequence length="143" mass="15716">MSSIVTKSRQLMTPPPFRGHSTHAGAFVGLVSCLRVLTAQCYFVPSVTQTLLSLCIQTCPQGKPHRHVDQFPQSQDCQHPYFPDIGLNNTMSPAIRHNRTLLTYLGCELSLSWDAPGARVGFNGSFKTNPTACICSPWRGSHS</sequence>
<proteinExistence type="predicted"/>
<evidence type="ECO:0000313" key="2">
    <source>
        <dbReference type="Proteomes" id="UP000814033"/>
    </source>
</evidence>
<name>A0ACB8RC70_9AGAM</name>
<reference evidence="1" key="1">
    <citation type="submission" date="2021-02" db="EMBL/GenBank/DDBJ databases">
        <authorList>
            <consortium name="DOE Joint Genome Institute"/>
            <person name="Ahrendt S."/>
            <person name="Looney B.P."/>
            <person name="Miyauchi S."/>
            <person name="Morin E."/>
            <person name="Drula E."/>
            <person name="Courty P.E."/>
            <person name="Chicoki N."/>
            <person name="Fauchery L."/>
            <person name="Kohler A."/>
            <person name="Kuo A."/>
            <person name="Labutti K."/>
            <person name="Pangilinan J."/>
            <person name="Lipzen A."/>
            <person name="Riley R."/>
            <person name="Andreopoulos W."/>
            <person name="He G."/>
            <person name="Johnson J."/>
            <person name="Barry K.W."/>
            <person name="Grigoriev I.V."/>
            <person name="Nagy L."/>
            <person name="Hibbett D."/>
            <person name="Henrissat B."/>
            <person name="Matheny P.B."/>
            <person name="Labbe J."/>
            <person name="Martin F."/>
        </authorList>
    </citation>
    <scope>NUCLEOTIDE SEQUENCE</scope>
    <source>
        <strain evidence="1">FP105234-sp</strain>
    </source>
</reference>
<dbReference type="EMBL" id="MU276106">
    <property type="protein sequence ID" value="KAI0041714.1"/>
    <property type="molecule type" value="Genomic_DNA"/>
</dbReference>
<keyword evidence="2" id="KW-1185">Reference proteome</keyword>
<evidence type="ECO:0000313" key="1">
    <source>
        <dbReference type="EMBL" id="KAI0041714.1"/>
    </source>
</evidence>
<dbReference type="Proteomes" id="UP000814033">
    <property type="component" value="Unassembled WGS sequence"/>
</dbReference>